<dbReference type="SUPFAM" id="SSF101898">
    <property type="entry name" value="NHL repeat"/>
    <property type="match status" value="1"/>
</dbReference>
<dbReference type="Gene3D" id="2.120.10.30">
    <property type="entry name" value="TolB, C-terminal domain"/>
    <property type="match status" value="1"/>
</dbReference>
<reference evidence="1 2" key="1">
    <citation type="journal article" date="2012" name="Stand. Genomic Sci.">
        <title>Complete genome sequence of Terriglobus saanensis type strain SP1PR4(T), an Acidobacteria from tundra soil.</title>
        <authorList>
            <person name="Rawat S.R."/>
            <person name="Mannisto M.K."/>
            <person name="Starovoytov V."/>
            <person name="Goodwin L."/>
            <person name="Nolan M."/>
            <person name="Hauser L."/>
            <person name="Land M."/>
            <person name="Davenport K.W."/>
            <person name="Woyke T."/>
            <person name="Haggblom M.M."/>
        </authorList>
    </citation>
    <scope>NUCLEOTIDE SEQUENCE</scope>
    <source>
        <strain evidence="2">ATCC BAA-1853 / DSM 23119 / SP1PR4</strain>
    </source>
</reference>
<proteinExistence type="predicted"/>
<keyword evidence="2" id="KW-1185">Reference proteome</keyword>
<name>E8V823_TERSS</name>
<evidence type="ECO:0000313" key="1">
    <source>
        <dbReference type="EMBL" id="ADV84005.1"/>
    </source>
</evidence>
<organism evidence="1 2">
    <name type="scientific">Terriglobus saanensis (strain ATCC BAA-1853 / DSM 23119 / SP1PR4)</name>
    <dbReference type="NCBI Taxonomy" id="401053"/>
    <lineage>
        <taxon>Bacteria</taxon>
        <taxon>Pseudomonadati</taxon>
        <taxon>Acidobacteriota</taxon>
        <taxon>Terriglobia</taxon>
        <taxon>Terriglobales</taxon>
        <taxon>Acidobacteriaceae</taxon>
        <taxon>Terriglobus</taxon>
    </lineage>
</organism>
<evidence type="ECO:0000313" key="2">
    <source>
        <dbReference type="Proteomes" id="UP000006844"/>
    </source>
</evidence>
<dbReference type="KEGG" id="tsa:AciPR4_3249"/>
<sequence>MSKDNSTIYGAIANVNGGQILAYKQRQATIVPGSTLGSHPRLATGPDGTVYSLWLFNGGLRLLEDTFSNGSYIQSVIPVVRSSPVISANAADIASDSEGNIFIADSTSSTVLKLTRSNDGTFSQSVIATGFAGLITVDPNNNIYCVDGTTVYELSPQP</sequence>
<dbReference type="HOGENOM" id="CLU_1668549_0_0_0"/>
<dbReference type="InterPro" id="IPR011042">
    <property type="entry name" value="6-blade_b-propeller_TolB-like"/>
</dbReference>
<protein>
    <recommendedName>
        <fullName evidence="3">NHL repeat containing protein</fullName>
    </recommendedName>
</protein>
<dbReference type="AlphaFoldDB" id="E8V823"/>
<dbReference type="Proteomes" id="UP000006844">
    <property type="component" value="Chromosome"/>
</dbReference>
<dbReference type="EMBL" id="CP002467">
    <property type="protein sequence ID" value="ADV84005.1"/>
    <property type="molecule type" value="Genomic_DNA"/>
</dbReference>
<evidence type="ECO:0008006" key="3">
    <source>
        <dbReference type="Google" id="ProtNLM"/>
    </source>
</evidence>
<accession>E8V823</accession>
<gene>
    <name evidence="1" type="ordered locus">AciPR4_3249</name>
</gene>